<accession>A0A8C4JFZ0</accession>
<dbReference type="Proteomes" id="UP000694423">
    <property type="component" value="Unplaced"/>
</dbReference>
<reference evidence="1" key="1">
    <citation type="submission" date="2025-08" db="UniProtKB">
        <authorList>
            <consortium name="Ensembl"/>
        </authorList>
    </citation>
    <scope>IDENTIFICATION</scope>
</reference>
<proteinExistence type="predicted"/>
<keyword evidence="2" id="KW-1185">Reference proteome</keyword>
<name>A0A8C4JFZ0_DRONO</name>
<reference evidence="1" key="2">
    <citation type="submission" date="2025-09" db="UniProtKB">
        <authorList>
            <consortium name="Ensembl"/>
        </authorList>
    </citation>
    <scope>IDENTIFICATION</scope>
</reference>
<evidence type="ECO:0000313" key="2">
    <source>
        <dbReference type="Proteomes" id="UP000694423"/>
    </source>
</evidence>
<organism evidence="1 2">
    <name type="scientific">Dromaius novaehollandiae</name>
    <name type="common">Emu</name>
    <dbReference type="NCBI Taxonomy" id="8790"/>
    <lineage>
        <taxon>Eukaryota</taxon>
        <taxon>Metazoa</taxon>
        <taxon>Chordata</taxon>
        <taxon>Craniata</taxon>
        <taxon>Vertebrata</taxon>
        <taxon>Euteleostomi</taxon>
        <taxon>Archelosauria</taxon>
        <taxon>Archosauria</taxon>
        <taxon>Dinosauria</taxon>
        <taxon>Saurischia</taxon>
        <taxon>Theropoda</taxon>
        <taxon>Coelurosauria</taxon>
        <taxon>Aves</taxon>
        <taxon>Palaeognathae</taxon>
        <taxon>Casuariiformes</taxon>
        <taxon>Dromaiidae</taxon>
        <taxon>Dromaius</taxon>
    </lineage>
</organism>
<evidence type="ECO:0000313" key="1">
    <source>
        <dbReference type="Ensembl" id="ENSDNVP00000008548.1"/>
    </source>
</evidence>
<dbReference type="AlphaFoldDB" id="A0A8C4JFZ0"/>
<dbReference type="Ensembl" id="ENSDNVT00000010296.1">
    <property type="protein sequence ID" value="ENSDNVP00000008548.1"/>
    <property type="gene ID" value="ENSDNVG00000006080.1"/>
</dbReference>
<sequence length="116" mass="13130">MRINGNQPVFFVQAHTALQVIISIKFTKYLPCTDTSTGICMYVCLCIYIHTYTHTYIYIYTHTHKYIYVCFNTQGSSSSWCVLLCFDFHMLGQMALARGEGCSWGHGFTGFGGPEA</sequence>
<protein>
    <submittedName>
        <fullName evidence="1">Uncharacterized protein</fullName>
    </submittedName>
</protein>